<evidence type="ECO:0000256" key="8">
    <source>
        <dbReference type="RuleBase" id="RU003827"/>
    </source>
</evidence>
<dbReference type="GO" id="GO:0012505">
    <property type="term" value="C:endomembrane system"/>
    <property type="evidence" value="ECO:0007669"/>
    <property type="project" value="UniProtKB-SubCell"/>
</dbReference>
<evidence type="ECO:0000256" key="7">
    <source>
        <dbReference type="ARBA" id="ARBA00037847"/>
    </source>
</evidence>
<dbReference type="InterPro" id="IPR009038">
    <property type="entry name" value="GOLD_dom"/>
</dbReference>
<dbReference type="Pfam" id="PF01105">
    <property type="entry name" value="EMP24_GP25L"/>
    <property type="match status" value="1"/>
</dbReference>
<evidence type="ECO:0000313" key="9">
    <source>
        <dbReference type="EMBL" id="CAB4002010.1"/>
    </source>
</evidence>
<dbReference type="SUPFAM" id="SSF101576">
    <property type="entry name" value="Supernatant protein factor (SPF), C-terminal domain"/>
    <property type="match status" value="1"/>
</dbReference>
<dbReference type="PROSITE" id="PS50866">
    <property type="entry name" value="GOLD"/>
    <property type="match status" value="1"/>
</dbReference>
<organism evidence="9 10">
    <name type="scientific">Paramuricea clavata</name>
    <name type="common">Red gorgonian</name>
    <name type="synonym">Violescent sea-whip</name>
    <dbReference type="NCBI Taxonomy" id="317549"/>
    <lineage>
        <taxon>Eukaryota</taxon>
        <taxon>Metazoa</taxon>
        <taxon>Cnidaria</taxon>
        <taxon>Anthozoa</taxon>
        <taxon>Octocorallia</taxon>
        <taxon>Malacalcyonacea</taxon>
        <taxon>Plexauridae</taxon>
        <taxon>Paramuricea</taxon>
    </lineage>
</organism>
<evidence type="ECO:0000256" key="1">
    <source>
        <dbReference type="ARBA" id="ARBA00004479"/>
    </source>
</evidence>
<dbReference type="PANTHER" id="PTHR22811">
    <property type="entry name" value="TRANSMEMBRANE EMP24 DOMAIN-CONTAINING PROTEIN"/>
    <property type="match status" value="1"/>
</dbReference>
<keyword evidence="3 8" id="KW-0812">Transmembrane</keyword>
<evidence type="ECO:0000256" key="2">
    <source>
        <dbReference type="ARBA" id="ARBA00007104"/>
    </source>
</evidence>
<keyword evidence="4" id="KW-0732">Signal</keyword>
<accession>A0A7D9I8Y6</accession>
<evidence type="ECO:0000313" key="10">
    <source>
        <dbReference type="Proteomes" id="UP001152795"/>
    </source>
</evidence>
<comment type="similarity">
    <text evidence="2 8">Belongs to the EMP24/GP25L family.</text>
</comment>
<keyword evidence="5" id="KW-1133">Transmembrane helix</keyword>
<dbReference type="OrthoDB" id="1929172at2759"/>
<comment type="subcellular location">
    <subcellularLocation>
        <location evidence="7">Endomembrane system</location>
        <topology evidence="7">Single-pass membrane protein</topology>
    </subcellularLocation>
    <subcellularLocation>
        <location evidence="1 8">Membrane</location>
        <topology evidence="1 8">Single-pass type I membrane protein</topology>
    </subcellularLocation>
</comment>
<dbReference type="InterPro" id="IPR036598">
    <property type="entry name" value="GOLD_dom_sf"/>
</dbReference>
<evidence type="ECO:0000256" key="4">
    <source>
        <dbReference type="ARBA" id="ARBA00022729"/>
    </source>
</evidence>
<evidence type="ECO:0000256" key="6">
    <source>
        <dbReference type="ARBA" id="ARBA00023136"/>
    </source>
</evidence>
<dbReference type="InterPro" id="IPR015720">
    <property type="entry name" value="Emp24-like"/>
</dbReference>
<dbReference type="Proteomes" id="UP001152795">
    <property type="component" value="Unassembled WGS sequence"/>
</dbReference>
<dbReference type="SMART" id="SM01190">
    <property type="entry name" value="EMP24_GP25L"/>
    <property type="match status" value="1"/>
</dbReference>
<proteinExistence type="inferred from homology"/>
<reference evidence="9" key="1">
    <citation type="submission" date="2020-04" db="EMBL/GenBank/DDBJ databases">
        <authorList>
            <person name="Alioto T."/>
            <person name="Alioto T."/>
            <person name="Gomez Garrido J."/>
        </authorList>
    </citation>
    <scope>NUCLEOTIDE SEQUENCE</scope>
    <source>
        <strain evidence="9">A484AB</strain>
    </source>
</reference>
<gene>
    <name evidence="9" type="ORF">PACLA_8A055883</name>
</gene>
<dbReference type="AlphaFoldDB" id="A0A7D9I8Y6"/>
<name>A0A7D9I8Y6_PARCT</name>
<dbReference type="GO" id="GO:0016020">
    <property type="term" value="C:membrane"/>
    <property type="evidence" value="ECO:0007669"/>
    <property type="project" value="UniProtKB-SubCell"/>
</dbReference>
<evidence type="ECO:0000256" key="5">
    <source>
        <dbReference type="ARBA" id="ARBA00022989"/>
    </source>
</evidence>
<comment type="caution">
    <text evidence="9">The sequence shown here is derived from an EMBL/GenBank/DDBJ whole genome shotgun (WGS) entry which is preliminary data.</text>
</comment>
<keyword evidence="6" id="KW-0472">Membrane</keyword>
<evidence type="ECO:0000256" key="3">
    <source>
        <dbReference type="ARBA" id="ARBA00022692"/>
    </source>
</evidence>
<sequence>MADKMELKLLFIFLFLPSTTLGYFITVEAHDEQCFYDKVTSGTKMGLLFEVAEGGFRDIDVTIIGPDQKIIYTGEKESSGKYTFAAYTDGMYRYCFSNRVSTMDRKLLKFNMEIGDPPHDQIKKNEEHQDKLNNMIEELSTVLAGVKHEQEYMEIRDDVHRAINDNTNSRVVWWSFFESLVLVAMTVGQVYYLKRFFEVKRVV</sequence>
<keyword evidence="10" id="KW-1185">Reference proteome</keyword>
<protein>
    <submittedName>
        <fullName evidence="9">Transmembrane emp24 domain-containing -like</fullName>
    </submittedName>
</protein>
<dbReference type="EMBL" id="CACRXK020004233">
    <property type="protein sequence ID" value="CAB4002010.1"/>
    <property type="molecule type" value="Genomic_DNA"/>
</dbReference>